<gene>
    <name evidence="1" type="ORF">CP980_06425</name>
</gene>
<dbReference type="RefSeq" id="WP_150492958.1">
    <property type="nucleotide sequence ID" value="NZ_BNBW01000001.1"/>
</dbReference>
<accession>A0A5J6J1J7</accession>
<sequence length="236" mass="23964">MITGPDTPELLRAAVRNNAEWCAAVSGGGTFTADAWTSAHRTPPYYPDGVTLTPQASAGGLLAGMDTRSPGCSVKDSFAALDLAPAGFEVLFGAEWIHRPAHAPAPAASVLAWTRVADPGELAVWEAAWSGGGEGTGPFHPGLLTPEIAFLAGRSGDGRVVAGAAAHRTGAVVGLSNVFAADGTPGDEAWSGALAAVAGLWPGHAVVGYESGEDLDTALRHGFAPLGPLRVWLHTA</sequence>
<dbReference type="EMBL" id="CP023692">
    <property type="protein sequence ID" value="QEV44740.1"/>
    <property type="molecule type" value="Genomic_DNA"/>
</dbReference>
<dbReference type="Proteomes" id="UP000325563">
    <property type="component" value="Chromosome"/>
</dbReference>
<name>A0A5J6J1J7_STRVI</name>
<dbReference type="AlphaFoldDB" id="A0A5J6J1J7"/>
<organism evidence="1 2">
    <name type="scientific">Streptomyces vinaceus</name>
    <dbReference type="NCBI Taxonomy" id="1960"/>
    <lineage>
        <taxon>Bacteria</taxon>
        <taxon>Bacillati</taxon>
        <taxon>Actinomycetota</taxon>
        <taxon>Actinomycetes</taxon>
        <taxon>Kitasatosporales</taxon>
        <taxon>Streptomycetaceae</taxon>
        <taxon>Streptomyces</taxon>
    </lineage>
</organism>
<evidence type="ECO:0000313" key="2">
    <source>
        <dbReference type="Proteomes" id="UP000325563"/>
    </source>
</evidence>
<proteinExistence type="predicted"/>
<dbReference type="GeneID" id="95610196"/>
<dbReference type="KEGG" id="svn:CP980_06425"/>
<keyword evidence="2" id="KW-1185">Reference proteome</keyword>
<reference evidence="1 2" key="1">
    <citation type="submission" date="2017-09" db="EMBL/GenBank/DDBJ databases">
        <authorList>
            <person name="Lee N."/>
            <person name="Cho B.-K."/>
        </authorList>
    </citation>
    <scope>NUCLEOTIDE SEQUENCE [LARGE SCALE GENOMIC DNA]</scope>
    <source>
        <strain evidence="1 2">ATCC 27476</strain>
    </source>
</reference>
<evidence type="ECO:0000313" key="1">
    <source>
        <dbReference type="EMBL" id="QEV44740.1"/>
    </source>
</evidence>
<protein>
    <submittedName>
        <fullName evidence="1">Uncharacterized protein</fullName>
    </submittedName>
</protein>